<organism evidence="13 14">
    <name type="scientific">Prevotella histicola</name>
    <dbReference type="NCBI Taxonomy" id="470565"/>
    <lineage>
        <taxon>Bacteria</taxon>
        <taxon>Pseudomonadati</taxon>
        <taxon>Bacteroidota</taxon>
        <taxon>Bacteroidia</taxon>
        <taxon>Bacteroidales</taxon>
        <taxon>Prevotellaceae</taxon>
        <taxon>Prevotella</taxon>
    </lineage>
</organism>
<keyword evidence="3" id="KW-0813">Transport</keyword>
<dbReference type="InterPro" id="IPR051163">
    <property type="entry name" value="Sodium:Solute_Symporter_SSF"/>
</dbReference>
<comment type="subcellular location">
    <subcellularLocation>
        <location evidence="1">Cell membrane</location>
        <topology evidence="1">Multi-pass membrane protein</topology>
    </subcellularLocation>
</comment>
<keyword evidence="9 12" id="KW-0472">Membrane</keyword>
<feature type="transmembrane region" description="Helical" evidence="12">
    <location>
        <begin position="231"/>
        <end position="248"/>
    </location>
</feature>
<keyword evidence="8" id="KW-0406">Ion transport</keyword>
<dbReference type="GO" id="GO:0006814">
    <property type="term" value="P:sodium ion transport"/>
    <property type="evidence" value="ECO:0007669"/>
    <property type="project" value="UniProtKB-KW"/>
</dbReference>
<evidence type="ECO:0000256" key="8">
    <source>
        <dbReference type="ARBA" id="ARBA00023065"/>
    </source>
</evidence>
<feature type="transmembrane region" description="Helical" evidence="12">
    <location>
        <begin position="366"/>
        <end position="384"/>
    </location>
</feature>
<evidence type="ECO:0000256" key="5">
    <source>
        <dbReference type="ARBA" id="ARBA00022692"/>
    </source>
</evidence>
<feature type="transmembrane region" description="Helical" evidence="12">
    <location>
        <begin position="38"/>
        <end position="63"/>
    </location>
</feature>
<feature type="transmembrane region" description="Helical" evidence="12">
    <location>
        <begin position="449"/>
        <end position="468"/>
    </location>
</feature>
<evidence type="ECO:0000256" key="7">
    <source>
        <dbReference type="ARBA" id="ARBA00023053"/>
    </source>
</evidence>
<feature type="transmembrane region" description="Helical" evidence="12">
    <location>
        <begin position="314"/>
        <end position="335"/>
    </location>
</feature>
<comment type="similarity">
    <text evidence="2 11">Belongs to the sodium:solute symporter (SSF) (TC 2.A.21) family.</text>
</comment>
<proteinExistence type="inferred from homology"/>
<evidence type="ECO:0000256" key="6">
    <source>
        <dbReference type="ARBA" id="ARBA00022989"/>
    </source>
</evidence>
<evidence type="ECO:0000256" key="2">
    <source>
        <dbReference type="ARBA" id="ARBA00006434"/>
    </source>
</evidence>
<feature type="transmembrane region" description="Helical" evidence="12">
    <location>
        <begin position="269"/>
        <end position="294"/>
    </location>
</feature>
<sequence>MIIIGTILAYFCILLLISRVTGGKADNEAFFRANGKSPWYLVAFGMIGASISGVTFVSVPGMVMVNNMSYMQTCLGFILGYFAVAYLLLPVYYRLRLTTIYSYLQTRLGNRSYKTGASFFLLSKMAGAAVRFYVVCMILQRFVLDAYGVPFAMTVVVLVLLIWLYTRHGGIRTLVLTDTFQTVCMFLALLLIIYKVIDALGLDIPEAVQVIASNSHSRIFVFDDWFSQENFWKQFLSGIFIVIVMTGLDQDMMQKNLTCKNLHEAQKDMCSYGIAFVPANLLFLSLGVLLMLYFQKTGQTLPTMPDELMLQAAASGQLGSIVVILFTIGIVAACFSSADSALTALTTSFCVDICGRSADERLRKRAHLGISVVFILFILVFRAVNSTSLIDAVYIIVSYTYGPLLGLFAFGLLTKGTVNDKWVPCIAVSSPLLCFVLDTIVSTTSGYKFGYELLMLNGLITFLGLLMIRNKRSMI</sequence>
<comment type="caution">
    <text evidence="13">The sequence shown here is derived from an EMBL/GenBank/DDBJ whole genome shotgun (WGS) entry which is preliminary data.</text>
</comment>
<dbReference type="AlphaFoldDB" id="A0A930N7H5"/>
<feature type="transmembrane region" description="Helical" evidence="12">
    <location>
        <begin position="390"/>
        <end position="410"/>
    </location>
</feature>
<dbReference type="EMBL" id="JABZSQ010000193">
    <property type="protein sequence ID" value="MBF1415684.1"/>
    <property type="molecule type" value="Genomic_DNA"/>
</dbReference>
<keyword evidence="6 12" id="KW-1133">Transmembrane helix</keyword>
<dbReference type="PROSITE" id="PS50283">
    <property type="entry name" value="NA_SOLUT_SYMP_3"/>
    <property type="match status" value="1"/>
</dbReference>
<evidence type="ECO:0000256" key="4">
    <source>
        <dbReference type="ARBA" id="ARBA00022475"/>
    </source>
</evidence>
<dbReference type="Gene3D" id="1.20.1730.10">
    <property type="entry name" value="Sodium/glucose cotransporter"/>
    <property type="match status" value="1"/>
</dbReference>
<keyword evidence="7" id="KW-0915">Sodium</keyword>
<dbReference type="Proteomes" id="UP000757461">
    <property type="component" value="Unassembled WGS sequence"/>
</dbReference>
<dbReference type="PANTHER" id="PTHR42985">
    <property type="entry name" value="SODIUM-COUPLED MONOCARBOXYLATE TRANSPORTER"/>
    <property type="match status" value="1"/>
</dbReference>
<evidence type="ECO:0000256" key="10">
    <source>
        <dbReference type="ARBA" id="ARBA00023201"/>
    </source>
</evidence>
<name>A0A930N7H5_9BACT</name>
<evidence type="ECO:0000256" key="12">
    <source>
        <dbReference type="SAM" id="Phobius"/>
    </source>
</evidence>
<evidence type="ECO:0000256" key="9">
    <source>
        <dbReference type="ARBA" id="ARBA00023136"/>
    </source>
</evidence>
<reference evidence="13" key="1">
    <citation type="submission" date="2020-04" db="EMBL/GenBank/DDBJ databases">
        <title>Deep metagenomics examines the oral microbiome during advanced dental caries in children, revealing novel taxa and co-occurrences with host molecules.</title>
        <authorList>
            <person name="Baker J.L."/>
            <person name="Morton J.T."/>
            <person name="Dinis M."/>
            <person name="Alvarez R."/>
            <person name="Tran N.C."/>
            <person name="Knight R."/>
            <person name="Edlund A."/>
        </authorList>
    </citation>
    <scope>NUCLEOTIDE SEQUENCE</scope>
    <source>
        <strain evidence="13">JCVI_25_bin.9</strain>
    </source>
</reference>
<dbReference type="PANTHER" id="PTHR42985:SF47">
    <property type="entry name" value="INTEGRAL MEMBRANE TRANSPORT PROTEIN"/>
    <property type="match status" value="1"/>
</dbReference>
<evidence type="ECO:0000313" key="14">
    <source>
        <dbReference type="Proteomes" id="UP000757461"/>
    </source>
</evidence>
<dbReference type="InterPro" id="IPR001734">
    <property type="entry name" value="Na/solute_symporter"/>
</dbReference>
<dbReference type="RefSeq" id="WP_278529340.1">
    <property type="nucleotide sequence ID" value="NZ_CAUSAX010000020.1"/>
</dbReference>
<evidence type="ECO:0000313" key="13">
    <source>
        <dbReference type="EMBL" id="MBF1415684.1"/>
    </source>
</evidence>
<keyword evidence="4" id="KW-1003">Cell membrane</keyword>
<feature type="transmembrane region" description="Helical" evidence="12">
    <location>
        <begin position="147"/>
        <end position="166"/>
    </location>
</feature>
<feature type="transmembrane region" description="Helical" evidence="12">
    <location>
        <begin position="75"/>
        <end position="93"/>
    </location>
</feature>
<evidence type="ECO:0000256" key="11">
    <source>
        <dbReference type="RuleBase" id="RU362091"/>
    </source>
</evidence>
<keyword evidence="5 12" id="KW-0812">Transmembrane</keyword>
<accession>A0A930N7H5</accession>
<protein>
    <submittedName>
        <fullName evidence="13">Sodium:solute symporter</fullName>
    </submittedName>
</protein>
<keyword evidence="10" id="KW-0739">Sodium transport</keyword>
<dbReference type="GO" id="GO:0015293">
    <property type="term" value="F:symporter activity"/>
    <property type="evidence" value="ECO:0007669"/>
    <property type="project" value="TreeGrafter"/>
</dbReference>
<dbReference type="InterPro" id="IPR038377">
    <property type="entry name" value="Na/Glc_symporter_sf"/>
</dbReference>
<feature type="transmembrane region" description="Helical" evidence="12">
    <location>
        <begin position="173"/>
        <end position="194"/>
    </location>
</feature>
<dbReference type="Pfam" id="PF00474">
    <property type="entry name" value="SSF"/>
    <property type="match status" value="1"/>
</dbReference>
<gene>
    <name evidence="13" type="ORF">HXN33_08915</name>
</gene>
<evidence type="ECO:0000256" key="1">
    <source>
        <dbReference type="ARBA" id="ARBA00004651"/>
    </source>
</evidence>
<dbReference type="CDD" id="cd10326">
    <property type="entry name" value="SLC5sbd_NIS-like"/>
    <property type="match status" value="1"/>
</dbReference>
<evidence type="ECO:0000256" key="3">
    <source>
        <dbReference type="ARBA" id="ARBA00022448"/>
    </source>
</evidence>
<dbReference type="GO" id="GO:0005886">
    <property type="term" value="C:plasma membrane"/>
    <property type="evidence" value="ECO:0007669"/>
    <property type="project" value="UniProtKB-SubCell"/>
</dbReference>
<feature type="transmembrane region" description="Helical" evidence="12">
    <location>
        <begin position="422"/>
        <end position="443"/>
    </location>
</feature>